<dbReference type="PROSITE" id="PS50888">
    <property type="entry name" value="BHLH"/>
    <property type="match status" value="1"/>
</dbReference>
<evidence type="ECO:0000313" key="9">
    <source>
        <dbReference type="Proteomes" id="UP000636800"/>
    </source>
</evidence>
<keyword evidence="5" id="KW-0539">Nucleus</keyword>
<evidence type="ECO:0000256" key="4">
    <source>
        <dbReference type="ARBA" id="ARBA00023163"/>
    </source>
</evidence>
<proteinExistence type="inferred from homology"/>
<sequence length="258" mass="27926">MDPSSVISQSALPEMWRFPMAGMAPAVRSSAAGMGIRDASAGESTVTEQSGGNWSRKRRRGSGPSSAAASEDETSKLVSTSCGGMDLTDGEAKHLEVGKSRIESSASKADVEASSTGNKQDQTSEPPKQDYIHVRARRGQATDSHSLAERARREKISERMKILQDLVPGCNKVIGKASVLDEIINYIQALQHQVEFLSMKLEAVNSQSNASLEGYPPKDTYETRVNLAFSSQPTREYGQESTTEWLHMQVGGAFGRVT</sequence>
<evidence type="ECO:0000256" key="5">
    <source>
        <dbReference type="ARBA" id="ARBA00023242"/>
    </source>
</evidence>
<comment type="subcellular location">
    <subcellularLocation>
        <location evidence="1">Nucleus</location>
    </subcellularLocation>
</comment>
<dbReference type="InterPro" id="IPR024097">
    <property type="entry name" value="bHLH_ZIP_TF"/>
</dbReference>
<keyword evidence="4" id="KW-0804">Transcription</keyword>
<dbReference type="CDD" id="cd18919">
    <property type="entry name" value="bHLH_AtBPE_like"/>
    <property type="match status" value="1"/>
</dbReference>
<feature type="region of interest" description="Disordered" evidence="6">
    <location>
        <begin position="28"/>
        <end position="129"/>
    </location>
</feature>
<evidence type="ECO:0000259" key="7">
    <source>
        <dbReference type="PROSITE" id="PS50888"/>
    </source>
</evidence>
<comment type="similarity">
    <text evidence="2">Belongs to the bHLH protein family.</text>
</comment>
<dbReference type="PANTHER" id="PTHR12565">
    <property type="entry name" value="STEROL REGULATORY ELEMENT-BINDING PROTEIN"/>
    <property type="match status" value="1"/>
</dbReference>
<dbReference type="FunFam" id="4.10.280.10:FF:000002">
    <property type="entry name" value="Basic helix-loop-helix transcription factor"/>
    <property type="match status" value="1"/>
</dbReference>
<dbReference type="EMBL" id="JADCNL010000006">
    <property type="protein sequence ID" value="KAG0477373.1"/>
    <property type="molecule type" value="Genomic_DNA"/>
</dbReference>
<keyword evidence="3" id="KW-0805">Transcription regulation</keyword>
<feature type="domain" description="BHLH" evidence="7">
    <location>
        <begin position="140"/>
        <end position="190"/>
    </location>
</feature>
<reference evidence="8 9" key="1">
    <citation type="journal article" date="2020" name="Nat. Food">
        <title>A phased Vanilla planifolia genome enables genetic improvement of flavour and production.</title>
        <authorList>
            <person name="Hasing T."/>
            <person name="Tang H."/>
            <person name="Brym M."/>
            <person name="Khazi F."/>
            <person name="Huang T."/>
            <person name="Chambers A.H."/>
        </authorList>
    </citation>
    <scope>NUCLEOTIDE SEQUENCE [LARGE SCALE GENOMIC DNA]</scope>
    <source>
        <tissue evidence="8">Leaf</tissue>
    </source>
</reference>
<feature type="compositionally biased region" description="Basic and acidic residues" evidence="6">
    <location>
        <begin position="90"/>
        <end position="102"/>
    </location>
</feature>
<dbReference type="AlphaFoldDB" id="A0A835QT43"/>
<keyword evidence="9" id="KW-1185">Reference proteome</keyword>
<evidence type="ECO:0000256" key="2">
    <source>
        <dbReference type="ARBA" id="ARBA00005510"/>
    </source>
</evidence>
<dbReference type="SMART" id="SM00353">
    <property type="entry name" value="HLH"/>
    <property type="match status" value="1"/>
</dbReference>
<dbReference type="Pfam" id="PF00010">
    <property type="entry name" value="HLH"/>
    <property type="match status" value="1"/>
</dbReference>
<evidence type="ECO:0000256" key="1">
    <source>
        <dbReference type="ARBA" id="ARBA00004123"/>
    </source>
</evidence>
<evidence type="ECO:0000256" key="3">
    <source>
        <dbReference type="ARBA" id="ARBA00023015"/>
    </source>
</evidence>
<dbReference type="OrthoDB" id="1660156at2759"/>
<name>A0A835QT43_VANPL</name>
<dbReference type="GO" id="GO:0003700">
    <property type="term" value="F:DNA-binding transcription factor activity"/>
    <property type="evidence" value="ECO:0007669"/>
    <property type="project" value="TreeGrafter"/>
</dbReference>
<evidence type="ECO:0000256" key="6">
    <source>
        <dbReference type="SAM" id="MobiDB-lite"/>
    </source>
</evidence>
<dbReference type="InterPro" id="IPR011598">
    <property type="entry name" value="bHLH_dom"/>
</dbReference>
<feature type="compositionally biased region" description="Polar residues" evidence="6">
    <location>
        <begin position="103"/>
        <end position="126"/>
    </location>
</feature>
<protein>
    <recommendedName>
        <fullName evidence="7">BHLH domain-containing protein</fullName>
    </recommendedName>
</protein>
<dbReference type="Proteomes" id="UP000636800">
    <property type="component" value="Chromosome 6"/>
</dbReference>
<dbReference type="PANTHER" id="PTHR12565:SF321">
    <property type="entry name" value="TRANSCRIPTION FACTOR BHLH089"/>
    <property type="match status" value="1"/>
</dbReference>
<dbReference type="GO" id="GO:0005634">
    <property type="term" value="C:nucleus"/>
    <property type="evidence" value="ECO:0007669"/>
    <property type="project" value="UniProtKB-SubCell"/>
</dbReference>
<dbReference type="GO" id="GO:0046983">
    <property type="term" value="F:protein dimerization activity"/>
    <property type="evidence" value="ECO:0007669"/>
    <property type="project" value="InterPro"/>
</dbReference>
<comment type="caution">
    <text evidence="8">The sequence shown here is derived from an EMBL/GenBank/DDBJ whole genome shotgun (WGS) entry which is preliminary data.</text>
</comment>
<dbReference type="Gene3D" id="4.10.280.10">
    <property type="entry name" value="Helix-loop-helix DNA-binding domain"/>
    <property type="match status" value="1"/>
</dbReference>
<dbReference type="SUPFAM" id="SSF47459">
    <property type="entry name" value="HLH, helix-loop-helix DNA-binding domain"/>
    <property type="match status" value="1"/>
</dbReference>
<dbReference type="InterPro" id="IPR036638">
    <property type="entry name" value="HLH_DNA-bd_sf"/>
</dbReference>
<evidence type="ECO:0000313" key="8">
    <source>
        <dbReference type="EMBL" id="KAG0477373.1"/>
    </source>
</evidence>
<organism evidence="8 9">
    <name type="scientific">Vanilla planifolia</name>
    <name type="common">Vanilla</name>
    <dbReference type="NCBI Taxonomy" id="51239"/>
    <lineage>
        <taxon>Eukaryota</taxon>
        <taxon>Viridiplantae</taxon>
        <taxon>Streptophyta</taxon>
        <taxon>Embryophyta</taxon>
        <taxon>Tracheophyta</taxon>
        <taxon>Spermatophyta</taxon>
        <taxon>Magnoliopsida</taxon>
        <taxon>Liliopsida</taxon>
        <taxon>Asparagales</taxon>
        <taxon>Orchidaceae</taxon>
        <taxon>Vanilloideae</taxon>
        <taxon>Vanilleae</taxon>
        <taxon>Vanilla</taxon>
    </lineage>
</organism>
<accession>A0A835QT43</accession>
<feature type="compositionally biased region" description="Polar residues" evidence="6">
    <location>
        <begin position="42"/>
        <end position="53"/>
    </location>
</feature>
<gene>
    <name evidence="8" type="ORF">HPP92_014214</name>
</gene>